<dbReference type="EMBL" id="FMZQ01000007">
    <property type="protein sequence ID" value="SDC84011.1"/>
    <property type="molecule type" value="Genomic_DNA"/>
</dbReference>
<organism evidence="1 2">
    <name type="scientific">Ectopseudomonas chengduensis</name>
    <dbReference type="NCBI Taxonomy" id="489632"/>
    <lineage>
        <taxon>Bacteria</taxon>
        <taxon>Pseudomonadati</taxon>
        <taxon>Pseudomonadota</taxon>
        <taxon>Gammaproteobacteria</taxon>
        <taxon>Pseudomonadales</taxon>
        <taxon>Pseudomonadaceae</taxon>
        <taxon>Ectopseudomonas</taxon>
    </lineage>
</organism>
<keyword evidence="2" id="KW-1185">Reference proteome</keyword>
<protein>
    <submittedName>
        <fullName evidence="1">Uncharacterized protein</fullName>
    </submittedName>
</protein>
<name>A0A1G6PVL3_9GAMM</name>
<reference evidence="2" key="1">
    <citation type="submission" date="2016-10" db="EMBL/GenBank/DDBJ databases">
        <authorList>
            <person name="Varghese N."/>
            <person name="Submissions S."/>
        </authorList>
    </citation>
    <scope>NUCLEOTIDE SEQUENCE [LARGE SCALE GENOMIC DNA]</scope>
    <source>
        <strain evidence="2">DSM 26382</strain>
    </source>
</reference>
<gene>
    <name evidence="1" type="ORF">SAMN05216576_107109</name>
</gene>
<dbReference type="GeneID" id="57609093"/>
<evidence type="ECO:0000313" key="1">
    <source>
        <dbReference type="EMBL" id="SDC84011.1"/>
    </source>
</evidence>
<proteinExistence type="predicted"/>
<dbReference type="RefSeq" id="WP_017362270.1">
    <property type="nucleotide sequence ID" value="NZ_FMZQ01000007.1"/>
</dbReference>
<sequence>MDIKFRTTSGAIVNANPFAESYTHVSLAVPAAERGAGHVEPSHLLRKHIERVNREIPTADTTCLLPKIQTIDIGPGSLGLLDLPVGHGAVTKLGYADDVSAAYVRLVAFVEMKRRGVRFLPAQVIKRAVRKDKGISGYSADIR</sequence>
<dbReference type="Proteomes" id="UP000199467">
    <property type="component" value="Unassembled WGS sequence"/>
</dbReference>
<accession>A0A1G6PVL3</accession>
<evidence type="ECO:0000313" key="2">
    <source>
        <dbReference type="Proteomes" id="UP000199467"/>
    </source>
</evidence>
<dbReference type="AlphaFoldDB" id="A0A1G6PVL3"/>